<comment type="caution">
    <text evidence="1">The sequence shown here is derived from an EMBL/GenBank/DDBJ whole genome shotgun (WGS) entry which is preliminary data.</text>
</comment>
<reference evidence="2" key="1">
    <citation type="submission" date="2016-03" db="EMBL/GenBank/DDBJ databases">
        <authorList>
            <person name="Ploux O."/>
        </authorList>
    </citation>
    <scope>NUCLEOTIDE SEQUENCE [LARGE SCALE GENOMIC DNA]</scope>
    <source>
        <strain evidence="2">UK7</strain>
    </source>
</reference>
<dbReference type="AlphaFoldDB" id="A0A1E1LR45"/>
<dbReference type="STRING" id="914237.A0A1E1LR45"/>
<dbReference type="EMBL" id="FJUW01000079">
    <property type="protein sequence ID" value="CZT12944.1"/>
    <property type="molecule type" value="Genomic_DNA"/>
</dbReference>
<proteinExistence type="predicted"/>
<dbReference type="Proteomes" id="UP000178129">
    <property type="component" value="Unassembled WGS sequence"/>
</dbReference>
<evidence type="ECO:0000313" key="2">
    <source>
        <dbReference type="Proteomes" id="UP000178129"/>
    </source>
</evidence>
<name>A0A1E1LR45_9HELO</name>
<dbReference type="InParanoid" id="A0A1E1LR45"/>
<protein>
    <submittedName>
        <fullName evidence="1">Uncharacterized protein</fullName>
    </submittedName>
</protein>
<sequence length="683" mass="77249">MRRAPANLSKDENAWMISWLRESNKSNSNACDSATRSSASADWTRLLRSHQKLDPMISSSLHTFTEEFDTQLAGMSSPTKKTYVGTERCGLCRSQLPWNGESDLDLWALDFRAALCLEPNNEDTIAITKIANLSDIYDQQIDVGLTDNHQNQSITICHYEQRFYVNRTHPTAYCFHAWCYEILIQKAERCTESKIYKLSQILSLGSEVWENRHLHRQQTENTSAEVLRELGDRHQPVSKLLRLPAELRTMVWNYIGLEAAFSANVLVAEETTRLLCSRISIKMLTVFGTPYIQSLADGCFSAAIPGAVHYLKFAMVYGGICAIQLYGSDWNTSWLRVVPKSGGTCSDDQILWDQPDIPDTLCDPDKELFDFKRDISPSYERPKRRQLSYFGYLPLFSDNEYVTGLTVYVSGNGIIGIESHFTKRSRLIGDRNGCPKYFPFHSGEQIAFTWICIINSDSYAFAAPTVTIQTTFGRIHTFGPYILPQYVMNNKYKWILLDRPGSITGFYFEWQKSPVIMRVGVTRESNSAVTGNPNLEFTACNAPYLPRVGPNAGLFMSVASLSNLRKVEFCRVGTRCTGLKLHYLQAPTAVLGQWQTAAFSQHVSMSHTNGLDTMGIRFKFSKSGDHQVATDISFGADTTDDCNSTYSHLGETITWWFSRFDDVVRLWDGQFLPVPKGSIINLK</sequence>
<keyword evidence="2" id="KW-1185">Reference proteome</keyword>
<accession>A0A1E1LR45</accession>
<gene>
    <name evidence="1" type="ORF">RCO7_11578</name>
</gene>
<evidence type="ECO:0000313" key="1">
    <source>
        <dbReference type="EMBL" id="CZT12944.1"/>
    </source>
</evidence>
<organism evidence="1 2">
    <name type="scientific">Rhynchosporium graminicola</name>
    <dbReference type="NCBI Taxonomy" id="2792576"/>
    <lineage>
        <taxon>Eukaryota</taxon>
        <taxon>Fungi</taxon>
        <taxon>Dikarya</taxon>
        <taxon>Ascomycota</taxon>
        <taxon>Pezizomycotina</taxon>
        <taxon>Leotiomycetes</taxon>
        <taxon>Helotiales</taxon>
        <taxon>Ploettnerulaceae</taxon>
        <taxon>Rhynchosporium</taxon>
    </lineage>
</organism>